<comment type="caution">
    <text evidence="1">The sequence shown here is derived from an EMBL/GenBank/DDBJ whole genome shotgun (WGS) entry which is preliminary data.</text>
</comment>
<evidence type="ECO:0000313" key="2">
    <source>
        <dbReference type="Proteomes" id="UP001163324"/>
    </source>
</evidence>
<reference evidence="1" key="1">
    <citation type="submission" date="2022-10" db="EMBL/GenBank/DDBJ databases">
        <title>Complete Genome of Trichothecium roseum strain YXFP-22015, a Plant Pathogen Isolated from Citrus.</title>
        <authorList>
            <person name="Wang Y."/>
            <person name="Zhu L."/>
        </authorList>
    </citation>
    <scope>NUCLEOTIDE SEQUENCE</scope>
    <source>
        <strain evidence="1">YXFP-22015</strain>
    </source>
</reference>
<keyword evidence="2" id="KW-1185">Reference proteome</keyword>
<evidence type="ECO:0000313" key="1">
    <source>
        <dbReference type="EMBL" id="KAI9904420.1"/>
    </source>
</evidence>
<dbReference type="EMBL" id="CM047940">
    <property type="protein sequence ID" value="KAI9904420.1"/>
    <property type="molecule type" value="Genomic_DNA"/>
</dbReference>
<protein>
    <submittedName>
        <fullName evidence="1">Uncharacterized protein</fullName>
    </submittedName>
</protein>
<organism evidence="1 2">
    <name type="scientific">Trichothecium roseum</name>
    <dbReference type="NCBI Taxonomy" id="47278"/>
    <lineage>
        <taxon>Eukaryota</taxon>
        <taxon>Fungi</taxon>
        <taxon>Dikarya</taxon>
        <taxon>Ascomycota</taxon>
        <taxon>Pezizomycotina</taxon>
        <taxon>Sordariomycetes</taxon>
        <taxon>Hypocreomycetidae</taxon>
        <taxon>Hypocreales</taxon>
        <taxon>Hypocreales incertae sedis</taxon>
        <taxon>Trichothecium</taxon>
    </lineage>
</organism>
<gene>
    <name evidence="1" type="ORF">N3K66_000949</name>
</gene>
<name>A0ACC0VDC0_9HYPO</name>
<sequence length="370" mass="41077">MYEKIARNKGIASFKAFNAICLQDRLSLRALPNARLIEAFDIHNSFTTTDEGVHKEFLGRARSIVDTVDATAWQGCRELAAKVLKRPELFPEPRVSVQRVTRVACLHVVLELLFPTVHAFNIDIDAADSVTDDINWLWLQSKEHGTAGSPATAGLLASLRSRLSDLVPNTADDPLALIIPAYETLWRVVLLTYVHVAFRRLDADSKETLSAAVSDLSLEQMNFSEDVQMFAREALRLYPPTKRIYRADDTRTLAADVESLHHDPRIWGANSLEFCPGRFTALTKPQRDAYMPFGAGTHACPAGHGFGSKIISLLVVALVERLGTSKHGARIWFGDERLDGDDSAPLPTGRDDMEDWMVSPCNDVFLAPSH</sequence>
<proteinExistence type="predicted"/>
<dbReference type="Proteomes" id="UP001163324">
    <property type="component" value="Chromosome 1"/>
</dbReference>
<accession>A0ACC0VDC0</accession>